<gene>
    <name evidence="3" type="ORF">SPSC_00091</name>
</gene>
<proteinExistence type="predicted"/>
<keyword evidence="3" id="KW-0808">Transferase</keyword>
<evidence type="ECO:0000313" key="3">
    <source>
        <dbReference type="EMBL" id="CDS81909.1"/>
    </source>
</evidence>
<dbReference type="GO" id="GO:0032259">
    <property type="term" value="P:methylation"/>
    <property type="evidence" value="ECO:0007669"/>
    <property type="project" value="UniProtKB-KW"/>
</dbReference>
<keyword evidence="2" id="KW-0732">Signal</keyword>
<dbReference type="AlphaFoldDB" id="A0A127Z7F5"/>
<feature type="signal peptide" evidence="2">
    <location>
        <begin position="1"/>
        <end position="23"/>
    </location>
</feature>
<organism evidence="3">
    <name type="scientific">Sporisorium scitamineum</name>
    <dbReference type="NCBI Taxonomy" id="49012"/>
    <lineage>
        <taxon>Eukaryota</taxon>
        <taxon>Fungi</taxon>
        <taxon>Dikarya</taxon>
        <taxon>Basidiomycota</taxon>
        <taxon>Ustilaginomycotina</taxon>
        <taxon>Ustilaginomycetes</taxon>
        <taxon>Ustilaginales</taxon>
        <taxon>Ustilaginaceae</taxon>
        <taxon>Sporisorium</taxon>
    </lineage>
</organism>
<keyword evidence="3" id="KW-0489">Methyltransferase</keyword>
<dbReference type="GO" id="GO:0008168">
    <property type="term" value="F:methyltransferase activity"/>
    <property type="evidence" value="ECO:0007669"/>
    <property type="project" value="UniProtKB-KW"/>
</dbReference>
<dbReference type="EMBL" id="LK056650">
    <property type="protein sequence ID" value="CDS81909.1"/>
    <property type="molecule type" value="Genomic_DNA"/>
</dbReference>
<sequence length="237" mass="26622">MMVVYFCRGLVILMAFTVTLCHAVDETTSPTTSQASGSSAIPDSHATIPPSIRLFGQRIAPGMRSPEPQNHFENIDQFPPLHFLPPTHGPTDRLVLEVMARGIVGGETSALPSIYYTRDSLDRLHHWSVHQFRSPSSMFYFYVTIPYEGPSTIFLAKQIPSNEFQRHLFPHVHFDESMLQPFAVFKTQLAQRDFIQNGAMQIVGVELMHIAGSSLDRTPTMGSVPLQQVLHYIERGI</sequence>
<accession>A0A127Z7F5</accession>
<feature type="region of interest" description="Disordered" evidence="1">
    <location>
        <begin position="28"/>
        <end position="47"/>
    </location>
</feature>
<protein>
    <submittedName>
        <fullName evidence="3">Related to sterol 14 alpha-demethylase</fullName>
    </submittedName>
</protein>
<feature type="chain" id="PRO_5007281169" evidence="2">
    <location>
        <begin position="24"/>
        <end position="237"/>
    </location>
</feature>
<reference evidence="3" key="1">
    <citation type="submission" date="2014-06" db="EMBL/GenBank/DDBJ databases">
        <authorList>
            <person name="Ju J."/>
            <person name="Zhang J."/>
        </authorList>
    </citation>
    <scope>NUCLEOTIDE SEQUENCE</scope>
    <source>
        <strain evidence="3">SscI8</strain>
    </source>
</reference>
<name>A0A127Z7F5_9BASI</name>
<dbReference type="OrthoDB" id="10446845at2759"/>
<evidence type="ECO:0000256" key="1">
    <source>
        <dbReference type="SAM" id="MobiDB-lite"/>
    </source>
</evidence>
<feature type="compositionally biased region" description="Polar residues" evidence="1">
    <location>
        <begin position="28"/>
        <end position="41"/>
    </location>
</feature>
<evidence type="ECO:0000256" key="2">
    <source>
        <dbReference type="SAM" id="SignalP"/>
    </source>
</evidence>